<keyword evidence="2" id="KW-1185">Reference proteome</keyword>
<dbReference type="AlphaFoldDB" id="X5MDE1"/>
<evidence type="ECO:0000313" key="1">
    <source>
        <dbReference type="EMBL" id="CDO60107.1"/>
    </source>
</evidence>
<organism evidence="1 2">
    <name type="scientific">Candidatus Phaeomarinibacter ectocarpi</name>
    <dbReference type="NCBI Taxonomy" id="1458461"/>
    <lineage>
        <taxon>Bacteria</taxon>
        <taxon>Pseudomonadati</taxon>
        <taxon>Pseudomonadota</taxon>
        <taxon>Alphaproteobacteria</taxon>
        <taxon>Hyphomicrobiales</taxon>
        <taxon>Parvibaculaceae</taxon>
        <taxon>Candidatus Phaeomarinibacter</taxon>
    </lineage>
</organism>
<reference evidence="1 2" key="1">
    <citation type="journal article" date="2014" name="Front. Genet.">
        <title>Genome and metabolic network of "Candidatus Phaeomarinobacter ectocarpi" Ec32, a new candidate genus of Alphaproteobacteria frequently associated with brown algae.</title>
        <authorList>
            <person name="Dittami S.M."/>
            <person name="Barbeyron T."/>
            <person name="Boyen C."/>
            <person name="Cambefort J."/>
            <person name="Collet G."/>
            <person name="Delage L."/>
            <person name="Gobet A."/>
            <person name="Groisillier A."/>
            <person name="Leblanc C."/>
            <person name="Michel G."/>
            <person name="Scornet D."/>
            <person name="Siegel A."/>
            <person name="Tapia J.E."/>
            <person name="Tonon T."/>
        </authorList>
    </citation>
    <scope>NUCLEOTIDE SEQUENCE [LARGE SCALE GENOMIC DNA]</scope>
    <source>
        <strain evidence="1 2">Ec32</strain>
    </source>
</reference>
<accession>X5MDE1</accession>
<gene>
    <name evidence="1" type="ORF">BN1012_Phect1894</name>
</gene>
<proteinExistence type="predicted"/>
<sequence length="47" mass="5504">MISPSGWKSSKTIPLRRPLGDPATILRQQKVCDRFRLKYAKRARRYG</sequence>
<protein>
    <submittedName>
        <fullName evidence="1">Uncharacterized protein</fullName>
    </submittedName>
</protein>
<dbReference type="HOGENOM" id="CLU_3165910_0_0_5"/>
<dbReference type="KEGG" id="pect:BN1012_Phect1894"/>
<evidence type="ECO:0000313" key="2">
    <source>
        <dbReference type="Proteomes" id="UP000032160"/>
    </source>
</evidence>
<dbReference type="Proteomes" id="UP000032160">
    <property type="component" value="Chromosome I"/>
</dbReference>
<name>X5MDE1_9HYPH</name>
<dbReference type="EMBL" id="HG966617">
    <property type="protein sequence ID" value="CDO60107.1"/>
    <property type="molecule type" value="Genomic_DNA"/>
</dbReference>